<dbReference type="InterPro" id="IPR050700">
    <property type="entry name" value="YIM1/Zinc_Alcohol_DH_Fams"/>
</dbReference>
<comment type="caution">
    <text evidence="3">The sequence shown here is derived from an EMBL/GenBank/DDBJ whole genome shotgun (WGS) entry which is preliminary data.</text>
</comment>
<dbReference type="EMBL" id="JAAGWZ010000002">
    <property type="protein sequence ID" value="NEM91114.1"/>
    <property type="molecule type" value="Genomic_DNA"/>
</dbReference>
<dbReference type="Gene3D" id="3.90.180.10">
    <property type="entry name" value="Medium-chain alcohol dehydrogenases, catalytic domain"/>
    <property type="match status" value="1"/>
</dbReference>
<dbReference type="Pfam" id="PF13602">
    <property type="entry name" value="ADH_zinc_N_2"/>
    <property type="match status" value="1"/>
</dbReference>
<evidence type="ECO:0000313" key="4">
    <source>
        <dbReference type="Proteomes" id="UP000479756"/>
    </source>
</evidence>
<evidence type="ECO:0000313" key="3">
    <source>
        <dbReference type="EMBL" id="NEM91114.1"/>
    </source>
</evidence>
<dbReference type="InterPro" id="IPR020843">
    <property type="entry name" value="ER"/>
</dbReference>
<dbReference type="InterPro" id="IPR002364">
    <property type="entry name" value="Quin_OxRdtase/zeta-crystal_CS"/>
</dbReference>
<dbReference type="SUPFAM" id="SSF51735">
    <property type="entry name" value="NAD(P)-binding Rossmann-fold domains"/>
    <property type="match status" value="1"/>
</dbReference>
<dbReference type="GO" id="GO:0016491">
    <property type="term" value="F:oxidoreductase activity"/>
    <property type="evidence" value="ECO:0007669"/>
    <property type="project" value="UniProtKB-KW"/>
</dbReference>
<keyword evidence="4" id="KW-1185">Reference proteome</keyword>
<gene>
    <name evidence="3" type="ORF">G3T37_07065</name>
</gene>
<evidence type="ECO:0000259" key="2">
    <source>
        <dbReference type="SMART" id="SM00829"/>
    </source>
</evidence>
<dbReference type="Pfam" id="PF08240">
    <property type="entry name" value="ADH_N"/>
    <property type="match status" value="1"/>
</dbReference>
<reference evidence="3 4" key="1">
    <citation type="journal article" date="2014" name="Int. J. Syst. Evol. Microbiol.">
        <title>Description of Galbitalea soli gen. nov., sp. nov., and Frondihabitans sucicola sp. nov.</title>
        <authorList>
            <person name="Kim S.J."/>
            <person name="Lim J.M."/>
            <person name="Ahn J.H."/>
            <person name="Weon H.Y."/>
            <person name="Hamada M."/>
            <person name="Suzuki K."/>
            <person name="Ahn T.Y."/>
            <person name="Kwon S.W."/>
        </authorList>
    </citation>
    <scope>NUCLEOTIDE SEQUENCE [LARGE SCALE GENOMIC DNA]</scope>
    <source>
        <strain evidence="3 4">NBRC 108727</strain>
    </source>
</reference>
<name>A0A7C9PMP4_9MICO</name>
<organism evidence="3 4">
    <name type="scientific">Galbitalea soli</name>
    <dbReference type="NCBI Taxonomy" id="1268042"/>
    <lineage>
        <taxon>Bacteria</taxon>
        <taxon>Bacillati</taxon>
        <taxon>Actinomycetota</taxon>
        <taxon>Actinomycetes</taxon>
        <taxon>Micrococcales</taxon>
        <taxon>Microbacteriaceae</taxon>
        <taxon>Galbitalea</taxon>
    </lineage>
</organism>
<accession>A0A7C9PMP4</accession>
<dbReference type="PROSITE" id="PS01162">
    <property type="entry name" value="QOR_ZETA_CRYSTAL"/>
    <property type="match status" value="1"/>
</dbReference>
<dbReference type="InterPro" id="IPR036291">
    <property type="entry name" value="NAD(P)-bd_dom_sf"/>
</dbReference>
<dbReference type="InterPro" id="IPR013154">
    <property type="entry name" value="ADH-like_N"/>
</dbReference>
<proteinExistence type="predicted"/>
<sequence length="331" mass="34994">MKAFAVVAYKGPLQELEVPEPIVDDHDVLVQVRVAGINGIDQQVLAGAFKLFLPYRLPQVLGNELAGTVLRVGAAVRGFKPGDEVYGRPRVSRIGTFAERFAIAEEDLALKPSSISMEEAGGLPLVALTAWQALVDRGNVQPGQRVLIHGGAGGLGSIAIQIAKHLGATVATTASASNHDFVRGLGADHVIDHRTEDFAELLTGYDLVLDIVGGENLKKSLTVLKPGGLAIGLVGPPDLAFARQLGLNPVLQVLMAALSADIRRRAKKRGVRYEFLFMHASGKQLRSITALVDSGALRPVVGKVYSFATAPDALRESAKGGIRGKAVISIP</sequence>
<dbReference type="GO" id="GO:0008270">
    <property type="term" value="F:zinc ion binding"/>
    <property type="evidence" value="ECO:0007669"/>
    <property type="project" value="InterPro"/>
</dbReference>
<keyword evidence="1" id="KW-0560">Oxidoreductase</keyword>
<dbReference type="Proteomes" id="UP000479756">
    <property type="component" value="Unassembled WGS sequence"/>
</dbReference>
<protein>
    <submittedName>
        <fullName evidence="3">NADP-dependent oxidoreductase</fullName>
    </submittedName>
</protein>
<dbReference type="PANTHER" id="PTHR11695">
    <property type="entry name" value="ALCOHOL DEHYDROGENASE RELATED"/>
    <property type="match status" value="1"/>
</dbReference>
<dbReference type="RefSeq" id="WP_163472802.1">
    <property type="nucleotide sequence ID" value="NZ_JAAGWZ010000002.1"/>
</dbReference>
<dbReference type="Gene3D" id="3.40.50.720">
    <property type="entry name" value="NAD(P)-binding Rossmann-like Domain"/>
    <property type="match status" value="1"/>
</dbReference>
<evidence type="ECO:0000256" key="1">
    <source>
        <dbReference type="ARBA" id="ARBA00023002"/>
    </source>
</evidence>
<dbReference type="InterPro" id="IPR011032">
    <property type="entry name" value="GroES-like_sf"/>
</dbReference>
<dbReference type="SMART" id="SM00829">
    <property type="entry name" value="PKS_ER"/>
    <property type="match status" value="1"/>
</dbReference>
<dbReference type="SUPFAM" id="SSF50129">
    <property type="entry name" value="GroES-like"/>
    <property type="match status" value="1"/>
</dbReference>
<dbReference type="PANTHER" id="PTHR11695:SF294">
    <property type="entry name" value="RETICULON-4-INTERACTING PROTEIN 1, MITOCHONDRIAL"/>
    <property type="match status" value="1"/>
</dbReference>
<feature type="domain" description="Enoyl reductase (ER)" evidence="2">
    <location>
        <begin position="11"/>
        <end position="328"/>
    </location>
</feature>
<dbReference type="CDD" id="cd05289">
    <property type="entry name" value="MDR_like_2"/>
    <property type="match status" value="1"/>
</dbReference>
<dbReference type="AlphaFoldDB" id="A0A7C9PMP4"/>